<dbReference type="EMBL" id="KN549229">
    <property type="protein sequence ID" value="KHJ99271.1"/>
    <property type="molecule type" value="Genomic_DNA"/>
</dbReference>
<accession>A0A0B1TT27</accession>
<sequence length="166" mass="18797">MFSMLSDSVQYSRYDSDIEEGFIRRSRHSFNVYGYNPKHIYSSNNSSVDRTKYRPFQADVVNVPDATISWNSVQTTYDIGKGALSQRSFKRCNRSKADPWRRYGALKKLHEIGGTGCAPPNQAGIRLQQKFYTILPGTQPPPPPGWFFVYSQALGGFSGQCIKLLI</sequence>
<keyword evidence="2" id="KW-1185">Reference proteome</keyword>
<evidence type="ECO:0000313" key="2">
    <source>
        <dbReference type="Proteomes" id="UP000053660"/>
    </source>
</evidence>
<proteinExistence type="predicted"/>
<dbReference type="OrthoDB" id="5832592at2759"/>
<reference evidence="1 2" key="1">
    <citation type="submission" date="2014-03" db="EMBL/GenBank/DDBJ databases">
        <title>Draft genome of the hookworm Oesophagostomum dentatum.</title>
        <authorList>
            <person name="Mitreva M."/>
        </authorList>
    </citation>
    <scope>NUCLEOTIDE SEQUENCE [LARGE SCALE GENOMIC DNA]</scope>
    <source>
        <strain evidence="1 2">OD-Hann</strain>
    </source>
</reference>
<evidence type="ECO:0000313" key="1">
    <source>
        <dbReference type="EMBL" id="KHJ99271.1"/>
    </source>
</evidence>
<dbReference type="AlphaFoldDB" id="A0A0B1TT27"/>
<protein>
    <submittedName>
        <fullName evidence="1">Uncharacterized protein</fullName>
    </submittedName>
</protein>
<dbReference type="Proteomes" id="UP000053660">
    <property type="component" value="Unassembled WGS sequence"/>
</dbReference>
<gene>
    <name evidence="1" type="ORF">OESDEN_00735</name>
</gene>
<organism evidence="1 2">
    <name type="scientific">Oesophagostomum dentatum</name>
    <name type="common">Nodular worm</name>
    <dbReference type="NCBI Taxonomy" id="61180"/>
    <lineage>
        <taxon>Eukaryota</taxon>
        <taxon>Metazoa</taxon>
        <taxon>Ecdysozoa</taxon>
        <taxon>Nematoda</taxon>
        <taxon>Chromadorea</taxon>
        <taxon>Rhabditida</taxon>
        <taxon>Rhabditina</taxon>
        <taxon>Rhabditomorpha</taxon>
        <taxon>Strongyloidea</taxon>
        <taxon>Strongylidae</taxon>
        <taxon>Oesophagostomum</taxon>
    </lineage>
</organism>
<name>A0A0B1TT27_OESDE</name>